<evidence type="ECO:0000256" key="6">
    <source>
        <dbReference type="ARBA" id="ARBA00022989"/>
    </source>
</evidence>
<dbReference type="InterPro" id="IPR005829">
    <property type="entry name" value="Sugar_transporter_CS"/>
</dbReference>
<keyword evidence="2" id="KW-0813">Transport</keyword>
<dbReference type="SUPFAM" id="SSF103473">
    <property type="entry name" value="MFS general substrate transporter"/>
    <property type="match status" value="1"/>
</dbReference>
<feature type="transmembrane region" description="Helical" evidence="8">
    <location>
        <begin position="52"/>
        <end position="73"/>
    </location>
</feature>
<dbReference type="Proteomes" id="UP001168821">
    <property type="component" value="Unassembled WGS sequence"/>
</dbReference>
<proteinExistence type="predicted"/>
<dbReference type="FunFam" id="1.20.1250.20:FF:000218">
    <property type="entry name" value="facilitated trehalose transporter Tret1"/>
    <property type="match status" value="1"/>
</dbReference>
<dbReference type="PANTHER" id="PTHR48021">
    <property type="match status" value="1"/>
</dbReference>
<feature type="domain" description="Major facilitator superfamily (MFS) profile" evidence="9">
    <location>
        <begin position="1"/>
        <end position="312"/>
    </location>
</feature>
<dbReference type="GO" id="GO:0022857">
    <property type="term" value="F:transmembrane transporter activity"/>
    <property type="evidence" value="ECO:0007669"/>
    <property type="project" value="InterPro"/>
</dbReference>
<evidence type="ECO:0000256" key="4">
    <source>
        <dbReference type="ARBA" id="ARBA00022597"/>
    </source>
</evidence>
<feature type="transmembrane region" description="Helical" evidence="8">
    <location>
        <begin position="237"/>
        <end position="261"/>
    </location>
</feature>
<protein>
    <recommendedName>
        <fullName evidence="9">Major facilitator superfamily (MFS) profile domain-containing protein</fullName>
    </recommendedName>
</protein>
<evidence type="ECO:0000256" key="5">
    <source>
        <dbReference type="ARBA" id="ARBA00022692"/>
    </source>
</evidence>
<comment type="subcellular location">
    <subcellularLocation>
        <location evidence="1">Cell membrane</location>
        <topology evidence="1">Multi-pass membrane protein</topology>
    </subcellularLocation>
</comment>
<accession>A0AA38HZ91</accession>
<feature type="transmembrane region" description="Helical" evidence="8">
    <location>
        <begin position="273"/>
        <end position="293"/>
    </location>
</feature>
<keyword evidence="11" id="KW-1185">Reference proteome</keyword>
<evidence type="ECO:0000256" key="3">
    <source>
        <dbReference type="ARBA" id="ARBA00022475"/>
    </source>
</evidence>
<keyword evidence="4" id="KW-0762">Sugar transport</keyword>
<dbReference type="Gene3D" id="1.20.1250.20">
    <property type="entry name" value="MFS general substrate transporter like domains"/>
    <property type="match status" value="1"/>
</dbReference>
<dbReference type="GO" id="GO:0005886">
    <property type="term" value="C:plasma membrane"/>
    <property type="evidence" value="ECO:0007669"/>
    <property type="project" value="UniProtKB-SubCell"/>
</dbReference>
<evidence type="ECO:0000256" key="7">
    <source>
        <dbReference type="ARBA" id="ARBA00023136"/>
    </source>
</evidence>
<dbReference type="InterPro" id="IPR020846">
    <property type="entry name" value="MFS_dom"/>
</dbReference>
<dbReference type="PANTHER" id="PTHR48021:SF47">
    <property type="entry name" value="GH17672P"/>
    <property type="match status" value="1"/>
</dbReference>
<evidence type="ECO:0000313" key="10">
    <source>
        <dbReference type="EMBL" id="KAJ3645692.1"/>
    </source>
</evidence>
<feature type="transmembrane region" description="Helical" evidence="8">
    <location>
        <begin position="28"/>
        <end position="46"/>
    </location>
</feature>
<dbReference type="InterPro" id="IPR050549">
    <property type="entry name" value="MFS_Trehalose_Transporter"/>
</dbReference>
<keyword evidence="7 8" id="KW-0472">Membrane</keyword>
<keyword evidence="6 8" id="KW-1133">Transmembrane helix</keyword>
<dbReference type="InterPro" id="IPR036259">
    <property type="entry name" value="MFS_trans_sf"/>
</dbReference>
<comment type="caution">
    <text evidence="10">The sequence shown here is derived from an EMBL/GenBank/DDBJ whole genome shotgun (WGS) entry which is preliminary data.</text>
</comment>
<keyword evidence="3" id="KW-1003">Cell membrane</keyword>
<dbReference type="PROSITE" id="PS00216">
    <property type="entry name" value="SUGAR_TRANSPORT_1"/>
    <property type="match status" value="1"/>
</dbReference>
<feature type="transmembrane region" description="Helical" evidence="8">
    <location>
        <begin position="176"/>
        <end position="196"/>
    </location>
</feature>
<reference evidence="10" key="1">
    <citation type="journal article" date="2023" name="G3 (Bethesda)">
        <title>Whole genome assemblies of Zophobas morio and Tenebrio molitor.</title>
        <authorList>
            <person name="Kaur S."/>
            <person name="Stinson S.A."/>
            <person name="diCenzo G.C."/>
        </authorList>
    </citation>
    <scope>NUCLEOTIDE SEQUENCE</scope>
    <source>
        <strain evidence="10">QUZm001</strain>
    </source>
</reference>
<feature type="transmembrane region" description="Helical" evidence="8">
    <location>
        <begin position="203"/>
        <end position="225"/>
    </location>
</feature>
<dbReference type="AlphaFoldDB" id="A0AA38HZ91"/>
<keyword evidence="5 8" id="KW-0812">Transmembrane</keyword>
<evidence type="ECO:0000259" key="9">
    <source>
        <dbReference type="PROSITE" id="PS50850"/>
    </source>
</evidence>
<dbReference type="EMBL" id="JALNTZ010000007">
    <property type="protein sequence ID" value="KAJ3645692.1"/>
    <property type="molecule type" value="Genomic_DNA"/>
</dbReference>
<name>A0AA38HZ91_9CUCU</name>
<gene>
    <name evidence="10" type="ORF">Zmor_023333</name>
</gene>
<evidence type="ECO:0000256" key="1">
    <source>
        <dbReference type="ARBA" id="ARBA00004651"/>
    </source>
</evidence>
<dbReference type="PROSITE" id="PS50850">
    <property type="entry name" value="MFS"/>
    <property type="match status" value="1"/>
</dbReference>
<dbReference type="InterPro" id="IPR005828">
    <property type="entry name" value="MFS_sugar_transport-like"/>
</dbReference>
<sequence>MGLDVGSVFMILPMYLVEIAEDHNRGTLGCLMGVFLSLGTLFAYLTGPYLSVQNFCLVCTVPMLIFLPLFSVWNPESPQYLAARNNPEQLKTCLSKLRNQPVEAVEKEIVSMTHMIQELNRNKGGIKELFSARNLRKGLIISVVLISLQQFSGINAVLSYMQTIFSATQSELSPEISSLVVAIIQVCVTLLTSVLVDRVGRKVLLLTSLTGSAISLIALATYFFLLDNHFNVSALSWLPVLSLVVFIISYNLGLASVPWAVIAEIFPPNVKSLALTLTTVVCFIGASIITLYFPSMVSFFGMASSFWIFGGV</sequence>
<evidence type="ECO:0000313" key="11">
    <source>
        <dbReference type="Proteomes" id="UP001168821"/>
    </source>
</evidence>
<evidence type="ECO:0000256" key="8">
    <source>
        <dbReference type="SAM" id="Phobius"/>
    </source>
</evidence>
<dbReference type="Pfam" id="PF00083">
    <property type="entry name" value="Sugar_tr"/>
    <property type="match status" value="1"/>
</dbReference>
<evidence type="ECO:0000256" key="2">
    <source>
        <dbReference type="ARBA" id="ARBA00022448"/>
    </source>
</evidence>
<organism evidence="10 11">
    <name type="scientific">Zophobas morio</name>
    <dbReference type="NCBI Taxonomy" id="2755281"/>
    <lineage>
        <taxon>Eukaryota</taxon>
        <taxon>Metazoa</taxon>
        <taxon>Ecdysozoa</taxon>
        <taxon>Arthropoda</taxon>
        <taxon>Hexapoda</taxon>
        <taxon>Insecta</taxon>
        <taxon>Pterygota</taxon>
        <taxon>Neoptera</taxon>
        <taxon>Endopterygota</taxon>
        <taxon>Coleoptera</taxon>
        <taxon>Polyphaga</taxon>
        <taxon>Cucujiformia</taxon>
        <taxon>Tenebrionidae</taxon>
        <taxon>Zophobas</taxon>
    </lineage>
</organism>
<feature type="transmembrane region" description="Helical" evidence="8">
    <location>
        <begin position="139"/>
        <end position="161"/>
    </location>
</feature>